<dbReference type="Proteomes" id="UP000184452">
    <property type="component" value="Unassembled WGS sequence"/>
</dbReference>
<name>A0A1M6EB05_9ACTN</name>
<protein>
    <submittedName>
        <fullName evidence="1">Uncharacterized protein</fullName>
    </submittedName>
</protein>
<evidence type="ECO:0000313" key="1">
    <source>
        <dbReference type="EMBL" id="SHI82666.1"/>
    </source>
</evidence>
<reference evidence="1 2" key="1">
    <citation type="submission" date="2016-11" db="EMBL/GenBank/DDBJ databases">
        <authorList>
            <person name="Jaros S."/>
            <person name="Januszkiewicz K."/>
            <person name="Wedrychowicz H."/>
        </authorList>
    </citation>
    <scope>NUCLEOTIDE SEQUENCE [LARGE SCALE GENOMIC DNA]</scope>
    <source>
        <strain evidence="1 2">CGMCC 4.5723</strain>
    </source>
</reference>
<accession>A0A1M6EB05</accession>
<dbReference type="EMBL" id="FQZK01000002">
    <property type="protein sequence ID" value="SHI82666.1"/>
    <property type="molecule type" value="Genomic_DNA"/>
</dbReference>
<keyword evidence="2" id="KW-1185">Reference proteome</keyword>
<sequence length="302" mass="31810">MRWFLTRLLAGVAAIAVVLAGVGVLLAAQYSGTPAAWAVSQGNDAVWVDSAEDAGDLRALLDTGSVDTVYLLAGRIGEDGGVTAAEDLRPLLEGYPDVRALAWLRHAAEGSSLLNDRFDRRAREALAPAAAEAARGYAGVHLEVRPVTVNDPSLPTLVEMVRGELEEDAVLSVQAHHVELAPGGRIPSFVVNGEEKYWSKGYLARVAEHADEVVLPGTDPGMPAAALQGGFTVRQVAESVAALRTRDEAVIRFGVPAGEQAETALAAVRIGVTDARAPEHVRLGVSLSDPADLRAYTEGWLG</sequence>
<dbReference type="RefSeq" id="WP_073376447.1">
    <property type="nucleotide sequence ID" value="NZ_FQZK01000002.1"/>
</dbReference>
<dbReference type="OrthoDB" id="3681635at2"/>
<proteinExistence type="predicted"/>
<dbReference type="STRING" id="758803.SAMN05421803_102223"/>
<dbReference type="AlphaFoldDB" id="A0A1M6EB05"/>
<gene>
    <name evidence="1" type="ORF">SAMN05421803_102223</name>
</gene>
<organism evidence="1 2">
    <name type="scientific">Nocardiopsis flavescens</name>
    <dbReference type="NCBI Taxonomy" id="758803"/>
    <lineage>
        <taxon>Bacteria</taxon>
        <taxon>Bacillati</taxon>
        <taxon>Actinomycetota</taxon>
        <taxon>Actinomycetes</taxon>
        <taxon>Streptosporangiales</taxon>
        <taxon>Nocardiopsidaceae</taxon>
        <taxon>Nocardiopsis</taxon>
    </lineage>
</organism>
<evidence type="ECO:0000313" key="2">
    <source>
        <dbReference type="Proteomes" id="UP000184452"/>
    </source>
</evidence>